<accession>A0AAW1D016</accession>
<dbReference type="SUPFAM" id="SSF53335">
    <property type="entry name" value="S-adenosyl-L-methionine-dependent methyltransferases"/>
    <property type="match status" value="1"/>
</dbReference>
<evidence type="ECO:0000256" key="1">
    <source>
        <dbReference type="ARBA" id="ARBA00010086"/>
    </source>
</evidence>
<name>A0AAW1D016_9HEMI</name>
<keyword evidence="3" id="KW-0489">Methyltransferase</keyword>
<protein>
    <recommendedName>
        <fullName evidence="2">carnosine N-methyltransferase</fullName>
        <ecNumber evidence="2">2.1.1.22</ecNumber>
    </recommendedName>
</protein>
<evidence type="ECO:0000313" key="7">
    <source>
        <dbReference type="Proteomes" id="UP001461498"/>
    </source>
</evidence>
<dbReference type="GO" id="GO:0032259">
    <property type="term" value="P:methylation"/>
    <property type="evidence" value="ECO:0007669"/>
    <property type="project" value="UniProtKB-KW"/>
</dbReference>
<evidence type="ECO:0000313" key="6">
    <source>
        <dbReference type="EMBL" id="KAK9504289.1"/>
    </source>
</evidence>
<keyword evidence="4" id="KW-0808">Transferase</keyword>
<keyword evidence="7" id="KW-1185">Reference proteome</keyword>
<dbReference type="EMBL" id="JAPXFL010000007">
    <property type="protein sequence ID" value="KAK9504289.1"/>
    <property type="molecule type" value="Genomic_DNA"/>
</dbReference>
<sequence length="377" mass="43799">MSFENELNGRDSNDDAETEHFFKIICAFQSYRKFSMSTINKRLNYLATMPEEQQNAFRNYTEMLNEVKRCIELNSRILRLISQDLGKMFENAQHKWERSMTELRNKMTSEDIDKVQITLKQFYRDWSREGAVERDQAYRPIIEAIEAYFPENACHREDVKVLVPGAGLGRLAFEIAMRGFTCQGNEFSFFMLFAANFVLNRCSGTYMHTVYPWVLQTDNNMTSTNQITGVTFPDCNPSDLFTKHGVSRYTMVAGDFLEVYDTESEWDCVATCFFIDCANNVYTFIEQIYKILKPGGIWVNLGPLQYHFSTSLSEDSLEPSYEVIKDIIRSIGFEMKKEETGIKTTYSQNPSSMLKHYYECVFFVCVKPSDINIDSQT</sequence>
<dbReference type="SMART" id="SM01296">
    <property type="entry name" value="N2227"/>
    <property type="match status" value="1"/>
</dbReference>
<organism evidence="6 7">
    <name type="scientific">Rhynocoris fuscipes</name>
    <dbReference type="NCBI Taxonomy" id="488301"/>
    <lineage>
        <taxon>Eukaryota</taxon>
        <taxon>Metazoa</taxon>
        <taxon>Ecdysozoa</taxon>
        <taxon>Arthropoda</taxon>
        <taxon>Hexapoda</taxon>
        <taxon>Insecta</taxon>
        <taxon>Pterygota</taxon>
        <taxon>Neoptera</taxon>
        <taxon>Paraneoptera</taxon>
        <taxon>Hemiptera</taxon>
        <taxon>Heteroptera</taxon>
        <taxon>Panheteroptera</taxon>
        <taxon>Cimicomorpha</taxon>
        <taxon>Reduviidae</taxon>
        <taxon>Harpactorinae</taxon>
        <taxon>Harpactorini</taxon>
        <taxon>Rhynocoris</taxon>
    </lineage>
</organism>
<comment type="caution">
    <text evidence="6">The sequence shown here is derived from an EMBL/GenBank/DDBJ whole genome shotgun (WGS) entry which is preliminary data.</text>
</comment>
<dbReference type="Pfam" id="PF07942">
    <property type="entry name" value="CARME"/>
    <property type="match status" value="1"/>
</dbReference>
<proteinExistence type="inferred from homology"/>
<dbReference type="GO" id="GO:0035498">
    <property type="term" value="P:carnosine metabolic process"/>
    <property type="evidence" value="ECO:0007669"/>
    <property type="project" value="TreeGrafter"/>
</dbReference>
<reference evidence="6 7" key="1">
    <citation type="submission" date="2022-12" db="EMBL/GenBank/DDBJ databases">
        <title>Chromosome-level genome assembly of true bugs.</title>
        <authorList>
            <person name="Ma L."/>
            <person name="Li H."/>
        </authorList>
    </citation>
    <scope>NUCLEOTIDE SEQUENCE [LARGE SCALE GENOMIC DNA]</scope>
    <source>
        <strain evidence="6">Lab_2022b</strain>
    </source>
</reference>
<dbReference type="Proteomes" id="UP001461498">
    <property type="component" value="Unassembled WGS sequence"/>
</dbReference>
<keyword evidence="5" id="KW-0949">S-adenosyl-L-methionine</keyword>
<dbReference type="Gene3D" id="3.40.50.150">
    <property type="entry name" value="Vaccinia Virus protein VP39"/>
    <property type="match status" value="1"/>
</dbReference>
<dbReference type="InterPro" id="IPR012901">
    <property type="entry name" value="CARME"/>
</dbReference>
<evidence type="ECO:0000256" key="2">
    <source>
        <dbReference type="ARBA" id="ARBA00012003"/>
    </source>
</evidence>
<dbReference type="GO" id="GO:0005829">
    <property type="term" value="C:cytosol"/>
    <property type="evidence" value="ECO:0007669"/>
    <property type="project" value="TreeGrafter"/>
</dbReference>
<dbReference type="GO" id="GO:0005634">
    <property type="term" value="C:nucleus"/>
    <property type="evidence" value="ECO:0007669"/>
    <property type="project" value="TreeGrafter"/>
</dbReference>
<dbReference type="PANTHER" id="PTHR12303">
    <property type="entry name" value="CARNOSINE N-METHYLTRANSFERASE"/>
    <property type="match status" value="1"/>
</dbReference>
<dbReference type="EC" id="2.1.1.22" evidence="2"/>
<gene>
    <name evidence="6" type="ORF">O3M35_010657</name>
</gene>
<evidence type="ECO:0000256" key="4">
    <source>
        <dbReference type="ARBA" id="ARBA00022679"/>
    </source>
</evidence>
<evidence type="ECO:0000256" key="3">
    <source>
        <dbReference type="ARBA" id="ARBA00022603"/>
    </source>
</evidence>
<dbReference type="GO" id="GO:0030735">
    <property type="term" value="F:carnosine N-methyltransferase activity"/>
    <property type="evidence" value="ECO:0007669"/>
    <property type="project" value="UniProtKB-EC"/>
</dbReference>
<dbReference type="InterPro" id="IPR029063">
    <property type="entry name" value="SAM-dependent_MTases_sf"/>
</dbReference>
<evidence type="ECO:0000256" key="5">
    <source>
        <dbReference type="ARBA" id="ARBA00022691"/>
    </source>
</evidence>
<dbReference type="AlphaFoldDB" id="A0AAW1D016"/>
<dbReference type="PANTHER" id="PTHR12303:SF6">
    <property type="entry name" value="CARNOSINE N-METHYLTRANSFERASE"/>
    <property type="match status" value="1"/>
</dbReference>
<comment type="similarity">
    <text evidence="1">Belongs to the carnosine N-methyltransferase family.</text>
</comment>